<dbReference type="InterPro" id="IPR050951">
    <property type="entry name" value="Retrovirus_Pol_polyprotein"/>
</dbReference>
<dbReference type="Gene3D" id="3.10.10.10">
    <property type="entry name" value="HIV Type 1 Reverse Transcriptase, subunit A, domain 1"/>
    <property type="match status" value="1"/>
</dbReference>
<sequence>MTAVACHMFAPELGKLKGVEVDLDIDEGASPRFLKARPVPFALRKRLDEELDRLLANDIIEPVQYLNIELGGSTSSWSKRRRINQAARSDTYPIPRVEELFARLANGKQFSKLDLSHAYHQLVLSEKSRELVTINTHRGLFRYKRLPFGVSTAPSVFQRTMESLLAGIPGVAVYLDDLLITGESTEEHLKNLKRVLDVLREAGLRLKKDKCASLKDEVDYLGHTYTAKGLHPMEDRVEAITKAPEPTNVKGALRKMSGPVHTRVSRFLLSYRTTPQATTKQSPAELLMNRKLRIHITSVLPDVNATVEKKQFAQKIAHTTHALREFNVGDDVLVRNYARGNQWLPGKITDRTGPVSHVVNVSSEAMSTPKSSFLIIDRAETRLRERRCCPYTR</sequence>
<dbReference type="PANTHER" id="PTHR37984">
    <property type="entry name" value="PROTEIN CBG26694"/>
    <property type="match status" value="1"/>
</dbReference>
<dbReference type="KEGG" id="spu:115925863"/>
<dbReference type="SUPFAM" id="SSF56672">
    <property type="entry name" value="DNA/RNA polymerases"/>
    <property type="match status" value="1"/>
</dbReference>
<dbReference type="PANTHER" id="PTHR37984:SF5">
    <property type="entry name" value="PROTEIN NYNRIN-LIKE"/>
    <property type="match status" value="1"/>
</dbReference>
<dbReference type="OrthoDB" id="10058156at2759"/>
<dbReference type="AlphaFoldDB" id="A0A7M7T0W8"/>
<dbReference type="OMA" id="LRERRCC"/>
<keyword evidence="3" id="KW-1185">Reference proteome</keyword>
<dbReference type="PROSITE" id="PS50878">
    <property type="entry name" value="RT_POL"/>
    <property type="match status" value="1"/>
</dbReference>
<accession>A0A7M7T0W8</accession>
<name>A0A7M7T0W8_STRPU</name>
<evidence type="ECO:0000313" key="3">
    <source>
        <dbReference type="Proteomes" id="UP000007110"/>
    </source>
</evidence>
<reference evidence="3" key="1">
    <citation type="submission" date="2015-02" db="EMBL/GenBank/DDBJ databases">
        <title>Genome sequencing for Strongylocentrotus purpuratus.</title>
        <authorList>
            <person name="Murali S."/>
            <person name="Liu Y."/>
            <person name="Vee V."/>
            <person name="English A."/>
            <person name="Wang M."/>
            <person name="Skinner E."/>
            <person name="Han Y."/>
            <person name="Muzny D.M."/>
            <person name="Worley K.C."/>
            <person name="Gibbs R.A."/>
        </authorList>
    </citation>
    <scope>NUCLEOTIDE SEQUENCE</scope>
</reference>
<dbReference type="CDD" id="cd01647">
    <property type="entry name" value="RT_LTR"/>
    <property type="match status" value="1"/>
</dbReference>
<dbReference type="InterPro" id="IPR000477">
    <property type="entry name" value="RT_dom"/>
</dbReference>
<dbReference type="EnsemblMetazoa" id="XM_030989880">
    <property type="protein sequence ID" value="XP_030845740"/>
    <property type="gene ID" value="LOC115925863"/>
</dbReference>
<reference evidence="2" key="2">
    <citation type="submission" date="2021-01" db="UniProtKB">
        <authorList>
            <consortium name="EnsemblMetazoa"/>
        </authorList>
    </citation>
    <scope>IDENTIFICATION</scope>
</reference>
<dbReference type="InterPro" id="IPR043128">
    <property type="entry name" value="Rev_trsase/Diguanyl_cyclase"/>
</dbReference>
<dbReference type="RefSeq" id="XP_030845740.1">
    <property type="nucleotide sequence ID" value="XM_030989880.1"/>
</dbReference>
<dbReference type="InParanoid" id="A0A7M7T0W8"/>
<evidence type="ECO:0000313" key="2">
    <source>
        <dbReference type="EnsemblMetazoa" id="XP_030845740"/>
    </source>
</evidence>
<dbReference type="Gene3D" id="3.30.70.270">
    <property type="match status" value="1"/>
</dbReference>
<proteinExistence type="predicted"/>
<dbReference type="InterPro" id="IPR043502">
    <property type="entry name" value="DNA/RNA_pol_sf"/>
</dbReference>
<dbReference type="Pfam" id="PF00078">
    <property type="entry name" value="RVT_1"/>
    <property type="match status" value="1"/>
</dbReference>
<organism evidence="2 3">
    <name type="scientific">Strongylocentrotus purpuratus</name>
    <name type="common">Purple sea urchin</name>
    <dbReference type="NCBI Taxonomy" id="7668"/>
    <lineage>
        <taxon>Eukaryota</taxon>
        <taxon>Metazoa</taxon>
        <taxon>Echinodermata</taxon>
        <taxon>Eleutherozoa</taxon>
        <taxon>Echinozoa</taxon>
        <taxon>Echinoidea</taxon>
        <taxon>Euechinoidea</taxon>
        <taxon>Echinacea</taxon>
        <taxon>Camarodonta</taxon>
        <taxon>Echinidea</taxon>
        <taxon>Strongylocentrotidae</taxon>
        <taxon>Strongylocentrotus</taxon>
    </lineage>
</organism>
<dbReference type="GeneID" id="115925863"/>
<feature type="domain" description="Reverse transcriptase" evidence="1">
    <location>
        <begin position="1"/>
        <end position="225"/>
    </location>
</feature>
<dbReference type="Proteomes" id="UP000007110">
    <property type="component" value="Unassembled WGS sequence"/>
</dbReference>
<protein>
    <recommendedName>
        <fullName evidence="1">Reverse transcriptase domain-containing protein</fullName>
    </recommendedName>
</protein>
<evidence type="ECO:0000259" key="1">
    <source>
        <dbReference type="PROSITE" id="PS50878"/>
    </source>
</evidence>